<dbReference type="KEGG" id="mbah:HYN46_13895"/>
<name>A0A345P970_9GAMM</name>
<dbReference type="PANTHER" id="PTHR11527">
    <property type="entry name" value="HEAT-SHOCK PROTEIN 20 FAMILY MEMBER"/>
    <property type="match status" value="1"/>
</dbReference>
<keyword evidence="5" id="KW-1185">Reference proteome</keyword>
<dbReference type="RefSeq" id="WP_114899937.1">
    <property type="nucleotide sequence ID" value="NZ_CP031222.1"/>
</dbReference>
<feature type="domain" description="SHSP" evidence="3">
    <location>
        <begin position="32"/>
        <end position="143"/>
    </location>
</feature>
<dbReference type="AlphaFoldDB" id="A0A345P970"/>
<sequence>MNTHLTKSNGIFDDFFRGFSPAFYVKPLHGDGLPEAGQFKVDVKETNKKYEIHAEIPGVSKENIDIAIDRNLVTIQAEIAQHDEDRQEGKLLKSERYYGSVSRSFTLPTDVDADHAKASYEQGVLVLTLPKKEGSTHKHLTVE</sequence>
<dbReference type="SUPFAM" id="SSF49764">
    <property type="entry name" value="HSP20-like chaperones"/>
    <property type="match status" value="1"/>
</dbReference>
<evidence type="ECO:0000259" key="3">
    <source>
        <dbReference type="PROSITE" id="PS01031"/>
    </source>
</evidence>
<protein>
    <submittedName>
        <fullName evidence="4">Hsp20/alpha crystallin family protein</fullName>
    </submittedName>
</protein>
<dbReference type="Pfam" id="PF00011">
    <property type="entry name" value="HSP20"/>
    <property type="match status" value="1"/>
</dbReference>
<dbReference type="CDD" id="cd06471">
    <property type="entry name" value="ACD_LpsHSP_like"/>
    <property type="match status" value="1"/>
</dbReference>
<dbReference type="InterPro" id="IPR031107">
    <property type="entry name" value="Small_HSP"/>
</dbReference>
<dbReference type="Gene3D" id="2.60.40.790">
    <property type="match status" value="1"/>
</dbReference>
<evidence type="ECO:0000256" key="1">
    <source>
        <dbReference type="PROSITE-ProRule" id="PRU00285"/>
    </source>
</evidence>
<evidence type="ECO:0000313" key="5">
    <source>
        <dbReference type="Proteomes" id="UP000253940"/>
    </source>
</evidence>
<dbReference type="InterPro" id="IPR008978">
    <property type="entry name" value="HSP20-like_chaperone"/>
</dbReference>
<evidence type="ECO:0000256" key="2">
    <source>
        <dbReference type="RuleBase" id="RU003616"/>
    </source>
</evidence>
<proteinExistence type="inferred from homology"/>
<organism evidence="4 5">
    <name type="scientific">Aquirhabdus parva</name>
    <dbReference type="NCBI Taxonomy" id="2283318"/>
    <lineage>
        <taxon>Bacteria</taxon>
        <taxon>Pseudomonadati</taxon>
        <taxon>Pseudomonadota</taxon>
        <taxon>Gammaproteobacteria</taxon>
        <taxon>Moraxellales</taxon>
        <taxon>Moraxellaceae</taxon>
        <taxon>Aquirhabdus</taxon>
    </lineage>
</organism>
<gene>
    <name evidence="4" type="ORF">HYN46_13895</name>
</gene>
<dbReference type="OrthoDB" id="9792695at2"/>
<dbReference type="Proteomes" id="UP000253940">
    <property type="component" value="Chromosome"/>
</dbReference>
<evidence type="ECO:0000313" key="4">
    <source>
        <dbReference type="EMBL" id="AXI03829.1"/>
    </source>
</evidence>
<accession>A0A345P970</accession>
<reference evidence="4 5" key="1">
    <citation type="submission" date="2018-07" db="EMBL/GenBank/DDBJ databases">
        <title>Genome sequencing of Moraxellaceae gen. HYN0046.</title>
        <authorList>
            <person name="Kim M."/>
            <person name="Yi H."/>
        </authorList>
    </citation>
    <scope>NUCLEOTIDE SEQUENCE [LARGE SCALE GENOMIC DNA]</scope>
    <source>
        <strain evidence="4 5">HYN0046</strain>
    </source>
</reference>
<comment type="similarity">
    <text evidence="1 2">Belongs to the small heat shock protein (HSP20) family.</text>
</comment>
<dbReference type="EMBL" id="CP031222">
    <property type="protein sequence ID" value="AXI03829.1"/>
    <property type="molecule type" value="Genomic_DNA"/>
</dbReference>
<dbReference type="InterPro" id="IPR002068">
    <property type="entry name" value="A-crystallin/Hsp20_dom"/>
</dbReference>
<dbReference type="PROSITE" id="PS01031">
    <property type="entry name" value="SHSP"/>
    <property type="match status" value="1"/>
</dbReference>